<comment type="caution">
    <text evidence="1">The sequence shown here is derived from an EMBL/GenBank/DDBJ whole genome shotgun (WGS) entry which is preliminary data.</text>
</comment>
<sequence length="319" mass="35865">MDNNGDAIRGQVRLVGFERLSHGLYQPTRPGLSADQAFLRDLRALMLILPTDAAFTHVTGARVLRWQLPNLPDNVPVFAAVRGDRRPRRHGLIASRLTLPSEVAVVDGLPIDSAEEILLRAARDLGVIDLVILLDSALRLGHVDPTRLGVLETSGRPGSVRLRRAHSLADGRAESAGETVLRIFHEVMDVPVEPQASIYDHDGHLIGVVDLLVTGMDRAHEYDGAGHRERRQHTVDLRRERGWSNSPYTRSGYTLDDLLNHPIVVMHELDRLLGRPHSLRRIQRWRTMIDESLYGERGRARVMNRWRRIVGVVEWSGTA</sequence>
<organism evidence="1 2">
    <name type="scientific">Nocardioides immobilis</name>
    <dbReference type="NCBI Taxonomy" id="2049295"/>
    <lineage>
        <taxon>Bacteria</taxon>
        <taxon>Bacillati</taxon>
        <taxon>Actinomycetota</taxon>
        <taxon>Actinomycetes</taxon>
        <taxon>Propionibacteriales</taxon>
        <taxon>Nocardioidaceae</taxon>
        <taxon>Nocardioides</taxon>
    </lineage>
</organism>
<dbReference type="EMBL" id="QXGH01000025">
    <property type="protein sequence ID" value="RHW25316.1"/>
    <property type="molecule type" value="Genomic_DNA"/>
</dbReference>
<evidence type="ECO:0000313" key="2">
    <source>
        <dbReference type="Proteomes" id="UP000283644"/>
    </source>
</evidence>
<keyword evidence="2" id="KW-1185">Reference proteome</keyword>
<proteinExistence type="predicted"/>
<accession>A0A417XY33</accession>
<dbReference type="RefSeq" id="WP_118927099.1">
    <property type="nucleotide sequence ID" value="NZ_QXGH01000025.1"/>
</dbReference>
<dbReference type="OrthoDB" id="3173471at2"/>
<dbReference type="Proteomes" id="UP000283644">
    <property type="component" value="Unassembled WGS sequence"/>
</dbReference>
<protein>
    <submittedName>
        <fullName evidence="1">Uncharacterized protein</fullName>
    </submittedName>
</protein>
<dbReference type="AlphaFoldDB" id="A0A417XY33"/>
<name>A0A417XY33_9ACTN</name>
<reference evidence="1 2" key="1">
    <citation type="submission" date="2018-09" db="EMBL/GenBank/DDBJ databases">
        <title>Genome sequencing of Nocardioides immobilis CCTCC AB 2017083 for comparison to Nocardioides silvaticus.</title>
        <authorList>
            <person name="Li C."/>
            <person name="Wang G."/>
        </authorList>
    </citation>
    <scope>NUCLEOTIDE SEQUENCE [LARGE SCALE GENOMIC DNA]</scope>
    <source>
        <strain evidence="1 2">CCTCC AB 2017083</strain>
    </source>
</reference>
<evidence type="ECO:0000313" key="1">
    <source>
        <dbReference type="EMBL" id="RHW25316.1"/>
    </source>
</evidence>
<gene>
    <name evidence="1" type="ORF">D0Z08_20380</name>
</gene>